<feature type="transmembrane region" description="Helical" evidence="2">
    <location>
        <begin position="61"/>
        <end position="91"/>
    </location>
</feature>
<keyword evidence="2" id="KW-1133">Transmembrane helix</keyword>
<feature type="transmembrane region" description="Helical" evidence="2">
    <location>
        <begin position="197"/>
        <end position="215"/>
    </location>
</feature>
<feature type="repeat" description="TPR" evidence="1">
    <location>
        <begin position="447"/>
        <end position="480"/>
    </location>
</feature>
<gene>
    <name evidence="3" type="ORF">H2O64_17545</name>
</gene>
<proteinExistence type="predicted"/>
<sequence length="535" mass="62622">MKAQTTINMNLKDILMCVVLSFFIVLNPLYKTINISYLIIGLLCVSLCFINSTRYSITENILLYISFVVALLLVFVNQYTDVLGISLLLFFSISIHKRISANLLLLVLIPIISILILKSVLFLQIEGISKLNGFYVNTSILIICLSVLKMDKINLAMLIILIVFTILFFIIKSRLGFIATCSLLLFKIFDHFKRTRLKVLSVLIFLSVLIPLLTIKKISITGRMHINTFILNHLDTVKFFDYNPFTNWYNHTIINHNVSEMSQIIGEVYNVAFNDYLQILIQYGIIPFSIFVALNMYILYILLKRKKGLYIVCFLIINLMLLTSYPFFMTASLFFLILFYVEIAKKEKLFKLNIFNKNTLFTNTISIKVITILLFFTLSAVYYYPKFVLLKNIDNCVSVNTLLDSKLTQHAFKNNEIKYWVAKEYISKDSKNAKRILLYLNDKNLSYNMLLFTGEVFEYLGEYEEAFKYYEKSHIVRPFTLLPIYKQLLINDHLKKKHKVNELLNFYRNMELRVDNDHTDVMKKEINGIIKKYKF</sequence>
<dbReference type="EMBL" id="JACGWS010000011">
    <property type="protein sequence ID" value="MBC8756482.1"/>
    <property type="molecule type" value="Genomic_DNA"/>
</dbReference>
<name>A0ABR7QD30_9FLAO</name>
<evidence type="ECO:0000256" key="2">
    <source>
        <dbReference type="SAM" id="Phobius"/>
    </source>
</evidence>
<keyword evidence="1" id="KW-0802">TPR repeat</keyword>
<feature type="transmembrane region" description="Helical" evidence="2">
    <location>
        <begin position="12"/>
        <end position="30"/>
    </location>
</feature>
<reference evidence="3 4" key="1">
    <citation type="submission" date="2020-07" db="EMBL/GenBank/DDBJ databases">
        <title>Description of Kordia aestuariivivens sp. nov., isolated from a tidal flat.</title>
        <authorList>
            <person name="Park S."/>
            <person name="Yoon J.-H."/>
        </authorList>
    </citation>
    <scope>NUCLEOTIDE SEQUENCE [LARGE SCALE GENOMIC DNA]</scope>
    <source>
        <strain evidence="3 4">YSTF-M3</strain>
    </source>
</reference>
<protein>
    <recommendedName>
        <fullName evidence="5">O-antigen ligase</fullName>
    </recommendedName>
</protein>
<feature type="transmembrane region" description="Helical" evidence="2">
    <location>
        <begin position="37"/>
        <end position="55"/>
    </location>
</feature>
<keyword evidence="2" id="KW-0812">Transmembrane</keyword>
<dbReference type="InterPro" id="IPR019734">
    <property type="entry name" value="TPR_rpt"/>
</dbReference>
<dbReference type="PROSITE" id="PS50005">
    <property type="entry name" value="TPR"/>
    <property type="match status" value="1"/>
</dbReference>
<accession>A0ABR7QD30</accession>
<organism evidence="3 4">
    <name type="scientific">Kordia aestuariivivens</name>
    <dbReference type="NCBI Taxonomy" id="2759037"/>
    <lineage>
        <taxon>Bacteria</taxon>
        <taxon>Pseudomonadati</taxon>
        <taxon>Bacteroidota</taxon>
        <taxon>Flavobacteriia</taxon>
        <taxon>Flavobacteriales</taxon>
        <taxon>Flavobacteriaceae</taxon>
        <taxon>Kordia</taxon>
    </lineage>
</organism>
<evidence type="ECO:0000313" key="3">
    <source>
        <dbReference type="EMBL" id="MBC8756482.1"/>
    </source>
</evidence>
<feature type="transmembrane region" description="Helical" evidence="2">
    <location>
        <begin position="360"/>
        <end position="384"/>
    </location>
</feature>
<feature type="transmembrane region" description="Helical" evidence="2">
    <location>
        <begin position="309"/>
        <end position="339"/>
    </location>
</feature>
<comment type="caution">
    <text evidence="3">The sequence shown here is derived from an EMBL/GenBank/DDBJ whole genome shotgun (WGS) entry which is preliminary data.</text>
</comment>
<feature type="transmembrane region" description="Helical" evidence="2">
    <location>
        <begin position="155"/>
        <end position="185"/>
    </location>
</feature>
<keyword evidence="4" id="KW-1185">Reference proteome</keyword>
<feature type="transmembrane region" description="Helical" evidence="2">
    <location>
        <begin position="280"/>
        <end position="303"/>
    </location>
</feature>
<evidence type="ECO:0000313" key="4">
    <source>
        <dbReference type="Proteomes" id="UP000619238"/>
    </source>
</evidence>
<evidence type="ECO:0008006" key="5">
    <source>
        <dbReference type="Google" id="ProtNLM"/>
    </source>
</evidence>
<feature type="transmembrane region" description="Helical" evidence="2">
    <location>
        <begin position="103"/>
        <end position="125"/>
    </location>
</feature>
<evidence type="ECO:0000256" key="1">
    <source>
        <dbReference type="PROSITE-ProRule" id="PRU00339"/>
    </source>
</evidence>
<keyword evidence="2" id="KW-0472">Membrane</keyword>
<dbReference type="Proteomes" id="UP000619238">
    <property type="component" value="Unassembled WGS sequence"/>
</dbReference>
<dbReference type="RefSeq" id="WP_187563515.1">
    <property type="nucleotide sequence ID" value="NZ_JACGWS010000011.1"/>
</dbReference>